<feature type="region of interest" description="Disordered" evidence="1">
    <location>
        <begin position="281"/>
        <end position="305"/>
    </location>
</feature>
<keyword evidence="4" id="KW-1185">Reference proteome</keyword>
<sequence length="305" mass="34751">MKPSTVYATLALGLSTLSAAWVFPRHLPDGVYHITLPDETNTTGKALIKRAKKWGGRPYGAQPYGAQPEPEMDFVTEHLLHAQDMWNERPPVMLPYDTPGDRGVVPFNVEPADWDCVFSEPPLEREAYEEARLNLMDYCDHWQLARRSAHISAARRGETVVYACSFARAPAPCSRREFRWAEENFMDPWDRCGELRSAWAYSREFDKSYGRGWAGSAICEFDRGHRATSDVDKLVWIGRPPMGKKKTPKEWWDDNTGAGVNFQQAAKFVKGIKDWAIDWRQPWDDGSKNEGAGWDKGAPPRYDGH</sequence>
<evidence type="ECO:0000313" key="4">
    <source>
        <dbReference type="Proteomes" id="UP001498476"/>
    </source>
</evidence>
<evidence type="ECO:0000256" key="2">
    <source>
        <dbReference type="SAM" id="SignalP"/>
    </source>
</evidence>
<evidence type="ECO:0000256" key="1">
    <source>
        <dbReference type="SAM" id="MobiDB-lite"/>
    </source>
</evidence>
<gene>
    <name evidence="3" type="ORF">QQX98_011625</name>
</gene>
<organism evidence="3 4">
    <name type="scientific">Neonectria punicea</name>
    <dbReference type="NCBI Taxonomy" id="979145"/>
    <lineage>
        <taxon>Eukaryota</taxon>
        <taxon>Fungi</taxon>
        <taxon>Dikarya</taxon>
        <taxon>Ascomycota</taxon>
        <taxon>Pezizomycotina</taxon>
        <taxon>Sordariomycetes</taxon>
        <taxon>Hypocreomycetidae</taxon>
        <taxon>Hypocreales</taxon>
        <taxon>Nectriaceae</taxon>
        <taxon>Neonectria</taxon>
    </lineage>
</organism>
<keyword evidence="2" id="KW-0732">Signal</keyword>
<accession>A0ABR1GLA9</accession>
<dbReference type="Proteomes" id="UP001498476">
    <property type="component" value="Unassembled WGS sequence"/>
</dbReference>
<comment type="caution">
    <text evidence="3">The sequence shown here is derived from an EMBL/GenBank/DDBJ whole genome shotgun (WGS) entry which is preliminary data.</text>
</comment>
<reference evidence="3 4" key="1">
    <citation type="journal article" date="2025" name="Microbiol. Resour. Announc.">
        <title>Draft genome sequences for Neonectria magnoliae and Neonectria punicea, canker pathogens of Liriodendron tulipifera and Acer saccharum in West Virginia.</title>
        <authorList>
            <person name="Petronek H.M."/>
            <person name="Kasson M.T."/>
            <person name="Metheny A.M."/>
            <person name="Stauder C.M."/>
            <person name="Lovett B."/>
            <person name="Lynch S.C."/>
            <person name="Garnas J.R."/>
            <person name="Kasson L.R."/>
            <person name="Stajich J.E."/>
        </authorList>
    </citation>
    <scope>NUCLEOTIDE SEQUENCE [LARGE SCALE GENOMIC DNA]</scope>
    <source>
        <strain evidence="3 4">NRRL 64653</strain>
    </source>
</reference>
<evidence type="ECO:0000313" key="3">
    <source>
        <dbReference type="EMBL" id="KAK7402614.1"/>
    </source>
</evidence>
<dbReference type="EMBL" id="JAZAVJ010000292">
    <property type="protein sequence ID" value="KAK7402614.1"/>
    <property type="molecule type" value="Genomic_DNA"/>
</dbReference>
<feature type="signal peptide" evidence="2">
    <location>
        <begin position="1"/>
        <end position="20"/>
    </location>
</feature>
<name>A0ABR1GLA9_9HYPO</name>
<feature type="chain" id="PRO_5046264602" evidence="2">
    <location>
        <begin position="21"/>
        <end position="305"/>
    </location>
</feature>
<protein>
    <submittedName>
        <fullName evidence="3">Uncharacterized protein</fullName>
    </submittedName>
</protein>
<proteinExistence type="predicted"/>